<feature type="domain" description="AMP-binding enzyme C-terminal" evidence="5">
    <location>
        <begin position="452"/>
        <end position="536"/>
    </location>
</feature>
<dbReference type="InterPro" id="IPR025110">
    <property type="entry name" value="AMP-bd_C"/>
</dbReference>
<reference evidence="6" key="1">
    <citation type="journal article" date="2023" name="BMC Genomics">
        <title>Chromosome-level genome assemblies of Cutaneotrichosporon spp. (Trichosporonales, Basidiomycota) reveal imbalanced evolution between nucleotide sequences and chromosome synteny.</title>
        <authorList>
            <person name="Kobayashi Y."/>
            <person name="Kayamori A."/>
            <person name="Aoki K."/>
            <person name="Shiwa Y."/>
            <person name="Matsutani M."/>
            <person name="Fujita N."/>
            <person name="Sugita T."/>
            <person name="Iwasaki W."/>
            <person name="Tanaka N."/>
            <person name="Takashima M."/>
        </authorList>
    </citation>
    <scope>NUCLEOTIDE SEQUENCE</scope>
    <source>
        <strain evidence="6">HIS016</strain>
    </source>
</reference>
<feature type="domain" description="AMP-dependent synthetase/ligase" evidence="4">
    <location>
        <begin position="28"/>
        <end position="402"/>
    </location>
</feature>
<comment type="similarity">
    <text evidence="1">Belongs to the ATP-dependent AMP-binding enzyme family.</text>
</comment>
<dbReference type="Proteomes" id="UP001222932">
    <property type="component" value="Unassembled WGS sequence"/>
</dbReference>
<evidence type="ECO:0000313" key="7">
    <source>
        <dbReference type="Proteomes" id="UP001222932"/>
    </source>
</evidence>
<dbReference type="PANTHER" id="PTHR24096">
    <property type="entry name" value="LONG-CHAIN-FATTY-ACID--COA LIGASE"/>
    <property type="match status" value="1"/>
</dbReference>
<protein>
    <recommendedName>
        <fullName evidence="8">AMP binding protein</fullName>
    </recommendedName>
</protein>
<dbReference type="InterPro" id="IPR045851">
    <property type="entry name" value="AMP-bd_C_sf"/>
</dbReference>
<dbReference type="GO" id="GO:0016405">
    <property type="term" value="F:CoA-ligase activity"/>
    <property type="evidence" value="ECO:0007669"/>
    <property type="project" value="TreeGrafter"/>
</dbReference>
<dbReference type="SUPFAM" id="SSF56801">
    <property type="entry name" value="Acetyl-CoA synthetase-like"/>
    <property type="match status" value="1"/>
</dbReference>
<dbReference type="InterPro" id="IPR020845">
    <property type="entry name" value="AMP-binding_CS"/>
</dbReference>
<evidence type="ECO:0000259" key="4">
    <source>
        <dbReference type="Pfam" id="PF00501"/>
    </source>
</evidence>
<dbReference type="PANTHER" id="PTHR24096:SF149">
    <property type="entry name" value="AMP-BINDING DOMAIN-CONTAINING PROTEIN-RELATED"/>
    <property type="match status" value="1"/>
</dbReference>
<proteinExistence type="inferred from homology"/>
<evidence type="ECO:0000256" key="1">
    <source>
        <dbReference type="ARBA" id="ARBA00006432"/>
    </source>
</evidence>
<accession>A0AAD3Y9J0</accession>
<gene>
    <name evidence="6" type="ORF">CspeluHIS016_0106240</name>
</gene>
<sequence length="561" mass="61289">MIYTSDYPDVTLPEVGIFEYHFPAQPQFDPAGTAFIDGLDGRRITRGEVEHEALCLATGLRKRGMRRHDVACMFGLNSLEWVRAAYGCMAAGITVSPANWAYSAKELAHQINDSGASFIFVAPALVPTFDAARPLLRRAFPDSRVVLLATPENQPAVKRYDIVSELYGAPGKPERFVGSQAYDTAWLCYSSGTTGLPKGVMTTHHNFTSQMQALKASYQQLTPSDAMLAFVPLSHTYGSTMVLQQPFSMGCPVVLLPKFEERAALACIEKYRITHGLIVPPIVIVLLHSELVSDYDLSSLRTLMCAAAPLGDDLTRAFEKRFAPCVVTQGYGLTETTPIITCLTGAEAAGRSGWVGRLLPTYEARLVGADGRDVGEGEPDSENSDGRGELWVRGPSVMKGYHNNPTATAATFSDGWFMTGDVLVRSPDGWYKVVDRVKELIKYKGFQVPPAELEALLYTHPQIKDAAVVGVYDRTQATELPTAYVIVTSDVDKSEGGRAAFNRDLQAWVAARAARHKRLGGGVYIVDELPKSPSGKVLRRFLRDKGQADRDAGNVMAQARL</sequence>
<evidence type="ECO:0008006" key="8">
    <source>
        <dbReference type="Google" id="ProtNLM"/>
    </source>
</evidence>
<keyword evidence="2" id="KW-0436">Ligase</keyword>
<organism evidence="6 7">
    <name type="scientific">Cutaneotrichosporon spelunceum</name>
    <dbReference type="NCBI Taxonomy" id="1672016"/>
    <lineage>
        <taxon>Eukaryota</taxon>
        <taxon>Fungi</taxon>
        <taxon>Dikarya</taxon>
        <taxon>Basidiomycota</taxon>
        <taxon>Agaricomycotina</taxon>
        <taxon>Tremellomycetes</taxon>
        <taxon>Trichosporonales</taxon>
        <taxon>Trichosporonaceae</taxon>
        <taxon>Cutaneotrichosporon</taxon>
    </lineage>
</organism>
<dbReference type="PROSITE" id="PS00455">
    <property type="entry name" value="AMP_BINDING"/>
    <property type="match status" value="1"/>
</dbReference>
<dbReference type="CDD" id="cd05911">
    <property type="entry name" value="Firefly_Luc_like"/>
    <property type="match status" value="1"/>
</dbReference>
<evidence type="ECO:0000313" key="6">
    <source>
        <dbReference type="EMBL" id="GMK54038.1"/>
    </source>
</evidence>
<dbReference type="InterPro" id="IPR042099">
    <property type="entry name" value="ANL_N_sf"/>
</dbReference>
<evidence type="ECO:0000256" key="2">
    <source>
        <dbReference type="ARBA" id="ARBA00022598"/>
    </source>
</evidence>
<evidence type="ECO:0000259" key="5">
    <source>
        <dbReference type="Pfam" id="PF13193"/>
    </source>
</evidence>
<dbReference type="Gene3D" id="3.30.300.30">
    <property type="match status" value="1"/>
</dbReference>
<dbReference type="AlphaFoldDB" id="A0AAD3Y9J0"/>
<name>A0AAD3Y9J0_9TREE</name>
<dbReference type="EMBL" id="BTCM01000001">
    <property type="protein sequence ID" value="GMK54038.1"/>
    <property type="molecule type" value="Genomic_DNA"/>
</dbReference>
<comment type="caution">
    <text evidence="6">The sequence shown here is derived from an EMBL/GenBank/DDBJ whole genome shotgun (WGS) entry which is preliminary data.</text>
</comment>
<reference evidence="6" key="2">
    <citation type="submission" date="2023-06" db="EMBL/GenBank/DDBJ databases">
        <authorList>
            <person name="Kobayashi Y."/>
            <person name="Kayamori A."/>
            <person name="Aoki K."/>
            <person name="Shiwa Y."/>
            <person name="Fujita N."/>
            <person name="Sugita T."/>
            <person name="Iwasaki W."/>
            <person name="Tanaka N."/>
            <person name="Takashima M."/>
        </authorList>
    </citation>
    <scope>NUCLEOTIDE SEQUENCE</scope>
    <source>
        <strain evidence="6">HIS016</strain>
    </source>
</reference>
<evidence type="ECO:0000256" key="3">
    <source>
        <dbReference type="SAM" id="MobiDB-lite"/>
    </source>
</evidence>
<dbReference type="InterPro" id="IPR000873">
    <property type="entry name" value="AMP-dep_synth/lig_dom"/>
</dbReference>
<dbReference type="Pfam" id="PF00501">
    <property type="entry name" value="AMP-binding"/>
    <property type="match status" value="1"/>
</dbReference>
<dbReference type="Pfam" id="PF13193">
    <property type="entry name" value="AMP-binding_C"/>
    <property type="match status" value="1"/>
</dbReference>
<dbReference type="Gene3D" id="3.40.50.12780">
    <property type="entry name" value="N-terminal domain of ligase-like"/>
    <property type="match status" value="1"/>
</dbReference>
<keyword evidence="7" id="KW-1185">Reference proteome</keyword>
<feature type="region of interest" description="Disordered" evidence="3">
    <location>
        <begin position="370"/>
        <end position="389"/>
    </location>
</feature>